<evidence type="ECO:0000313" key="5">
    <source>
        <dbReference type="Proteomes" id="UP000231516"/>
    </source>
</evidence>
<keyword evidence="2 3" id="KW-0802">TPR repeat</keyword>
<dbReference type="GO" id="GO:0006620">
    <property type="term" value="P:post-translational protein targeting to endoplasmic reticulum membrane"/>
    <property type="evidence" value="ECO:0007669"/>
    <property type="project" value="TreeGrafter"/>
</dbReference>
<dbReference type="Pfam" id="PF13432">
    <property type="entry name" value="TPR_16"/>
    <property type="match status" value="1"/>
</dbReference>
<comment type="caution">
    <text evidence="4">The sequence shown here is derived from an EMBL/GenBank/DDBJ whole genome shotgun (WGS) entry which is preliminary data.</text>
</comment>
<dbReference type="SMART" id="SM00028">
    <property type="entry name" value="TPR"/>
    <property type="match status" value="3"/>
</dbReference>
<dbReference type="Proteomes" id="UP000231516">
    <property type="component" value="Unassembled WGS sequence"/>
</dbReference>
<dbReference type="Pfam" id="PF00515">
    <property type="entry name" value="TPR_1"/>
    <property type="match status" value="1"/>
</dbReference>
<dbReference type="GO" id="GO:0016020">
    <property type="term" value="C:membrane"/>
    <property type="evidence" value="ECO:0007669"/>
    <property type="project" value="TreeGrafter"/>
</dbReference>
<dbReference type="OrthoDB" id="9815010at2"/>
<evidence type="ECO:0000256" key="3">
    <source>
        <dbReference type="PROSITE-ProRule" id="PRU00339"/>
    </source>
</evidence>
<dbReference type="GO" id="GO:0072380">
    <property type="term" value="C:TRC complex"/>
    <property type="evidence" value="ECO:0007669"/>
    <property type="project" value="TreeGrafter"/>
</dbReference>
<dbReference type="InterPro" id="IPR019734">
    <property type="entry name" value="TPR_rpt"/>
</dbReference>
<proteinExistence type="predicted"/>
<dbReference type="AlphaFoldDB" id="A0A2G5K1V7"/>
<protein>
    <submittedName>
        <fullName evidence="4">Uncharacterized protein</fullName>
    </submittedName>
</protein>
<accession>A0A2G5K1V7</accession>
<evidence type="ECO:0000313" key="4">
    <source>
        <dbReference type="EMBL" id="PIB23491.1"/>
    </source>
</evidence>
<dbReference type="Gene3D" id="1.25.40.10">
    <property type="entry name" value="Tetratricopeptide repeat domain"/>
    <property type="match status" value="1"/>
</dbReference>
<sequence>MISLKNAVFAQELAENSVLDDLFAQLKDPNQTNPEGVEKKIWREWSKSGSDAMDYLLERGQKAMEAGDYDAAIEHLSALIDHAPDFAEGWNARATVFFLIDEYGLSLSDVRQVLILNPRHFGALAGLGSIYEGLNRKAEALAAYEQVLELNPHHEPVKQAVARLTQELEGTAL</sequence>
<keyword evidence="5" id="KW-1185">Reference proteome</keyword>
<dbReference type="InterPro" id="IPR047150">
    <property type="entry name" value="SGT"/>
</dbReference>
<dbReference type="PANTHER" id="PTHR45831:SF2">
    <property type="entry name" value="LD24721P"/>
    <property type="match status" value="1"/>
</dbReference>
<dbReference type="RefSeq" id="WP_099594251.1">
    <property type="nucleotide sequence ID" value="NZ_MDGM01000013.1"/>
</dbReference>
<name>A0A2G5K1V7_9RHOB</name>
<keyword evidence="1" id="KW-0677">Repeat</keyword>
<feature type="repeat" description="TPR" evidence="3">
    <location>
        <begin position="121"/>
        <end position="154"/>
    </location>
</feature>
<evidence type="ECO:0000256" key="1">
    <source>
        <dbReference type="ARBA" id="ARBA00022737"/>
    </source>
</evidence>
<dbReference type="InterPro" id="IPR011990">
    <property type="entry name" value="TPR-like_helical_dom_sf"/>
</dbReference>
<organism evidence="4 5">
    <name type="scientific">Paramylibacter kogurei</name>
    <dbReference type="NCBI Taxonomy" id="1889778"/>
    <lineage>
        <taxon>Bacteria</taxon>
        <taxon>Pseudomonadati</taxon>
        <taxon>Pseudomonadota</taxon>
        <taxon>Alphaproteobacteria</taxon>
        <taxon>Rhodobacterales</taxon>
        <taxon>Paracoccaceae</taxon>
        <taxon>Paramylibacter</taxon>
    </lineage>
</organism>
<dbReference type="SUPFAM" id="SSF48452">
    <property type="entry name" value="TPR-like"/>
    <property type="match status" value="1"/>
</dbReference>
<gene>
    <name evidence="4" type="ORF">BFP76_08075</name>
</gene>
<dbReference type="PROSITE" id="PS50005">
    <property type="entry name" value="TPR"/>
    <property type="match status" value="1"/>
</dbReference>
<dbReference type="PANTHER" id="PTHR45831">
    <property type="entry name" value="LD24721P"/>
    <property type="match status" value="1"/>
</dbReference>
<reference evidence="4 5" key="1">
    <citation type="submission" date="2016-08" db="EMBL/GenBank/DDBJ databases">
        <title>Draft genome of Amylibacter sp. strain 4G11.</title>
        <authorList>
            <person name="Wong S.-K."/>
            <person name="Hamasaki K."/>
            <person name="Yoshizawa S."/>
        </authorList>
    </citation>
    <scope>NUCLEOTIDE SEQUENCE [LARGE SCALE GENOMIC DNA]</scope>
    <source>
        <strain evidence="4 5">4G11</strain>
    </source>
</reference>
<dbReference type="GO" id="GO:0060090">
    <property type="term" value="F:molecular adaptor activity"/>
    <property type="evidence" value="ECO:0007669"/>
    <property type="project" value="TreeGrafter"/>
</dbReference>
<evidence type="ECO:0000256" key="2">
    <source>
        <dbReference type="ARBA" id="ARBA00022803"/>
    </source>
</evidence>
<dbReference type="EMBL" id="MDGM01000013">
    <property type="protein sequence ID" value="PIB23491.1"/>
    <property type="molecule type" value="Genomic_DNA"/>
</dbReference>